<dbReference type="Proteomes" id="UP001491310">
    <property type="component" value="Unassembled WGS sequence"/>
</dbReference>
<dbReference type="EMBL" id="JALJOT010000006">
    <property type="protein sequence ID" value="KAK9909604.1"/>
    <property type="molecule type" value="Genomic_DNA"/>
</dbReference>
<dbReference type="SUPFAM" id="SSF56112">
    <property type="entry name" value="Protein kinase-like (PK-like)"/>
    <property type="match status" value="1"/>
</dbReference>
<dbReference type="InterPro" id="IPR011009">
    <property type="entry name" value="Kinase-like_dom_sf"/>
</dbReference>
<name>A0ABR2YRF8_9CHLO</name>
<sequence length="424" mass="46822">MSVGNEYVTNFQRGIQDPPQVVLRKLFERLGATYIKLGQFIASSPTLFPEEYVLEFEKCLDKTEPVPWEVIRGRMRAQLGRPLEDVFSFVDPVPLASASVAQVHAAVLKDSGKEVVVKVLKPGVEDVLATDLDFLYLASRVFEFINPELSRMSLAAIVGDIRSCMLEEVDFLKEATHISEFAQYLERTGTSSIAAAPFVYRAFSTKSMLVMERFRGVPLTDLAAIRSTTSADPESVLVNALNVWFGSVLACETFHADMHAGNLLVLEERNGQASGRVGFIDFGIVGRVSPGTWMAVEALLTSVATQDFDTMARALVTVGATSTDVDIKAFAADLERLYTGFSTLDAEVLVAAGRNGQPVAASLNMDDAQINRLLLQIVQVGNDHGIRFPRELGMLLKQLLYFDRYTRILAPEMSVLDDNRIRLR</sequence>
<reference evidence="2 3" key="1">
    <citation type="journal article" date="2024" name="Nat. Commun.">
        <title>Phylogenomics reveals the evolutionary origins of lichenization in chlorophyte algae.</title>
        <authorList>
            <person name="Puginier C."/>
            <person name="Libourel C."/>
            <person name="Otte J."/>
            <person name="Skaloud P."/>
            <person name="Haon M."/>
            <person name="Grisel S."/>
            <person name="Petersen M."/>
            <person name="Berrin J.G."/>
            <person name="Delaux P.M."/>
            <person name="Dal Grande F."/>
            <person name="Keller J."/>
        </authorList>
    </citation>
    <scope>NUCLEOTIDE SEQUENCE [LARGE SCALE GENOMIC DNA]</scope>
    <source>
        <strain evidence="2 3">SAG 216-7</strain>
    </source>
</reference>
<gene>
    <name evidence="2" type="ORF">WJX75_004859</name>
</gene>
<proteinExistence type="predicted"/>
<dbReference type="PROSITE" id="PS50011">
    <property type="entry name" value="PROTEIN_KINASE_DOM"/>
    <property type="match status" value="1"/>
</dbReference>
<feature type="domain" description="Protein kinase" evidence="1">
    <location>
        <begin position="89"/>
        <end position="421"/>
    </location>
</feature>
<keyword evidence="3" id="KW-1185">Reference proteome</keyword>
<protein>
    <recommendedName>
        <fullName evidence="1">Protein kinase domain-containing protein</fullName>
    </recommendedName>
</protein>
<dbReference type="PANTHER" id="PTHR43173">
    <property type="entry name" value="ABC1 FAMILY PROTEIN"/>
    <property type="match status" value="1"/>
</dbReference>
<dbReference type="InterPro" id="IPR000719">
    <property type="entry name" value="Prot_kinase_dom"/>
</dbReference>
<dbReference type="InterPro" id="IPR051130">
    <property type="entry name" value="Mito_struct-func_regulator"/>
</dbReference>
<dbReference type="Pfam" id="PF03109">
    <property type="entry name" value="ABC1"/>
    <property type="match status" value="1"/>
</dbReference>
<organism evidence="2 3">
    <name type="scientific">Coccomyxa subellipsoidea</name>
    <dbReference type="NCBI Taxonomy" id="248742"/>
    <lineage>
        <taxon>Eukaryota</taxon>
        <taxon>Viridiplantae</taxon>
        <taxon>Chlorophyta</taxon>
        <taxon>core chlorophytes</taxon>
        <taxon>Trebouxiophyceae</taxon>
        <taxon>Trebouxiophyceae incertae sedis</taxon>
        <taxon>Coccomyxaceae</taxon>
        <taxon>Coccomyxa</taxon>
    </lineage>
</organism>
<dbReference type="PANTHER" id="PTHR43173:SF22">
    <property type="entry name" value="OS07G0227800 PROTEIN"/>
    <property type="match status" value="1"/>
</dbReference>
<accession>A0ABR2YRF8</accession>
<dbReference type="InterPro" id="IPR004147">
    <property type="entry name" value="ABC1_dom"/>
</dbReference>
<comment type="caution">
    <text evidence="2">The sequence shown here is derived from an EMBL/GenBank/DDBJ whole genome shotgun (WGS) entry which is preliminary data.</text>
</comment>
<evidence type="ECO:0000313" key="2">
    <source>
        <dbReference type="EMBL" id="KAK9909604.1"/>
    </source>
</evidence>
<evidence type="ECO:0000259" key="1">
    <source>
        <dbReference type="PROSITE" id="PS50011"/>
    </source>
</evidence>
<dbReference type="CDD" id="cd05121">
    <property type="entry name" value="ABC1_ADCK3-like"/>
    <property type="match status" value="1"/>
</dbReference>
<evidence type="ECO:0000313" key="3">
    <source>
        <dbReference type="Proteomes" id="UP001491310"/>
    </source>
</evidence>